<gene>
    <name evidence="1" type="ORF">MES4922_210178</name>
</gene>
<protein>
    <submittedName>
        <fullName evidence="1">Uncharacterized protein</fullName>
    </submittedName>
</protein>
<evidence type="ECO:0000313" key="2">
    <source>
        <dbReference type="Proteomes" id="UP001152604"/>
    </source>
</evidence>
<reference evidence="1" key="1">
    <citation type="submission" date="2022-03" db="EMBL/GenBank/DDBJ databases">
        <authorList>
            <person name="Brunel B."/>
        </authorList>
    </citation>
    <scope>NUCLEOTIDE SEQUENCE</scope>
    <source>
        <strain evidence="1">STM4922sample</strain>
    </source>
</reference>
<proteinExistence type="predicted"/>
<organism evidence="1 2">
    <name type="scientific">Mesorhizobium ventifaucium</name>
    <dbReference type="NCBI Taxonomy" id="666020"/>
    <lineage>
        <taxon>Bacteria</taxon>
        <taxon>Pseudomonadati</taxon>
        <taxon>Pseudomonadota</taxon>
        <taxon>Alphaproteobacteria</taxon>
        <taxon>Hyphomicrobiales</taxon>
        <taxon>Phyllobacteriaceae</taxon>
        <taxon>Mesorhizobium</taxon>
    </lineage>
</organism>
<sequence length="138" mass="15093">MSEYRCTWWEDTGRHAPTDEYGISRCIYRSLDTGEETGQLPIGALFSAGSGPKGPDGLSIVCVIPREGPRGRTWWHIDSRCSNCTKPDDNEHRCWVRHGTVGETIHVDKNGNTCAAGAGSIAVPGFHGFLHHGVLKDC</sequence>
<dbReference type="Proteomes" id="UP001152604">
    <property type="component" value="Unassembled WGS sequence"/>
</dbReference>
<keyword evidence="2" id="KW-1185">Reference proteome</keyword>
<dbReference type="EMBL" id="CAKXZS010000014">
    <property type="protein sequence ID" value="CAH2399263.1"/>
    <property type="molecule type" value="Genomic_DNA"/>
</dbReference>
<accession>A0ABN8JRJ3</accession>
<comment type="caution">
    <text evidence="1">The sequence shown here is derived from an EMBL/GenBank/DDBJ whole genome shotgun (WGS) entry which is preliminary data.</text>
</comment>
<dbReference type="RefSeq" id="WP_254024993.1">
    <property type="nucleotide sequence ID" value="NZ_CAKXZS010000014.1"/>
</dbReference>
<evidence type="ECO:0000313" key="1">
    <source>
        <dbReference type="EMBL" id="CAH2399263.1"/>
    </source>
</evidence>
<name>A0ABN8JRJ3_9HYPH</name>